<keyword evidence="4 7" id="KW-0812">Transmembrane</keyword>
<dbReference type="NCBIfam" id="TIGR03057">
    <property type="entry name" value="xxxLxxG_by_4"/>
    <property type="match status" value="1"/>
</dbReference>
<evidence type="ECO:0000256" key="7">
    <source>
        <dbReference type="SAM" id="Phobius"/>
    </source>
</evidence>
<protein>
    <submittedName>
        <fullName evidence="9">Membrane protein</fullName>
    </submittedName>
</protein>
<organism evidence="9 10">
    <name type="scientific">Secundilactobacillus silagei JCM 19001</name>
    <dbReference type="NCBI Taxonomy" id="1302250"/>
    <lineage>
        <taxon>Bacteria</taxon>
        <taxon>Bacillati</taxon>
        <taxon>Bacillota</taxon>
        <taxon>Bacilli</taxon>
        <taxon>Lactobacillales</taxon>
        <taxon>Lactobacillaceae</taxon>
        <taxon>Secundilactobacillus</taxon>
    </lineage>
</organism>
<dbReference type="Proteomes" id="UP000198402">
    <property type="component" value="Unassembled WGS sequence"/>
</dbReference>
<dbReference type="Gene3D" id="1.10.287.950">
    <property type="entry name" value="Methyl-accepting chemotaxis protein"/>
    <property type="match status" value="2"/>
</dbReference>
<dbReference type="InterPro" id="IPR023908">
    <property type="entry name" value="xxxLxxG_rpt"/>
</dbReference>
<evidence type="ECO:0000256" key="1">
    <source>
        <dbReference type="ARBA" id="ARBA00004651"/>
    </source>
</evidence>
<evidence type="ECO:0000256" key="6">
    <source>
        <dbReference type="ARBA" id="ARBA00023136"/>
    </source>
</evidence>
<feature type="transmembrane region" description="Helical" evidence="7">
    <location>
        <begin position="820"/>
        <end position="837"/>
    </location>
</feature>
<sequence length="971" mass="103816">MQRFFKKHGLALIVWIGLVLIAFLTMPNVTQLVKTHGAVTLPSSVQSEIAKNIARKSENNRGVRSLIVVFNKKDGTLNARNNRQINRATANIKQDPNLDILDMTSASDNAEAKKQLASKDGTTQLAMVDLSDHAKVTTQAKQLRSHLKINGLRTYVTGSDLLNDDFSTTTQAGLKKTEIIAAVFIFIVLILVFQSVVVPFISLLTVGVSYLVSVGIVMNLADKFNFPISNFTQIFMVVVLFGIGTDYNILLYNRFKEELANGLAASQAASVARKHAGRTILFSGSTVLIGFTVLGLARFSFYRSAVGVAVGVVVLLAVLLTLNMFFMATLGQRMFWPSKNLAAHGNNPFWHFLSHSALNHTTITVVIMVILIVPLLLLSHQRLNFNNAAELPNNIESKAGYNLIHKHFPAGMSGPSTLYIESSHSLNNQKDLAAIDNLTTYLKAEPGVKQVSSVTQPGGSKIKRLYLKNQVGQLVTGLNQANQGLARVQAGLNSADQQLTAANTSQNTAQLRQLTAGTGQLQAGAQQLNQGVSAYTAGVNQLSVGTSQLSGSTTGLSSSVGQLASGSQQLTQMLTQLQAQTSRLPMVQSSTSQLAAGSSQLSNGLGQLNAQVTPFTSGINQLNSGAGQLAQKGAALNSGAQSVASGSTQVNAGVTQLAAQVAELQSKTKALQQGLTSANRALGKISQGTSTASNYLKGLQNSYVGNDFYIPQSVLGSSAFKPSLDAFMSSNRQIAKITIILNSDPSTTQSASRMRTISSDAKASLKHGALKTSTIAIGGQTSQTADLQKLSSGDFIRTVAIMLVGIGIALMVVTRSLIQPLTIIATLVTAYISALTMTKLLSKVLLSRTLLTWNTPFFSFIMIVALGVDYSIFLMMRYRDDGAKIPDVRRRILNASAKIGTVVISAAIILSGTFAALMPSDVLTLIQVAMTVIIGLVILVIVLPIIMSVMVKWTYPYVNDKMNTQEQSKQD</sequence>
<evidence type="ECO:0000256" key="2">
    <source>
        <dbReference type="ARBA" id="ARBA00010157"/>
    </source>
</evidence>
<dbReference type="Pfam" id="PF03176">
    <property type="entry name" value="MMPL"/>
    <property type="match status" value="2"/>
</dbReference>
<feature type="domain" description="Membrane transport protein MMPL" evidence="8">
    <location>
        <begin position="647"/>
        <end position="954"/>
    </location>
</feature>
<feature type="transmembrane region" description="Helical" evidence="7">
    <location>
        <begin position="924"/>
        <end position="946"/>
    </location>
</feature>
<keyword evidence="5 7" id="KW-1133">Transmembrane helix</keyword>
<feature type="transmembrane region" description="Helical" evidence="7">
    <location>
        <begin position="280"/>
        <end position="299"/>
    </location>
</feature>
<reference evidence="9 10" key="1">
    <citation type="submission" date="2015-11" db="EMBL/GenBank/DDBJ databases">
        <title>Draft genome sequences of new species of the genus Lactobacillus isolated from orchardgrass silage.</title>
        <authorList>
            <person name="Tohno M."/>
            <person name="Tanizawa Y."/>
            <person name="Arita M."/>
        </authorList>
    </citation>
    <scope>NUCLEOTIDE SEQUENCE [LARGE SCALE GENOMIC DNA]</scope>
    <source>
        <strain evidence="9 10">IWT126</strain>
    </source>
</reference>
<keyword evidence="3" id="KW-1003">Cell membrane</keyword>
<dbReference type="RefSeq" id="WP_089137242.1">
    <property type="nucleotide sequence ID" value="NZ_BCMG01000013.1"/>
</dbReference>
<dbReference type="STRING" id="1302250.GCA_001313225_02763"/>
<evidence type="ECO:0000313" key="10">
    <source>
        <dbReference type="Proteomes" id="UP000198402"/>
    </source>
</evidence>
<comment type="subcellular location">
    <subcellularLocation>
        <location evidence="1">Cell membrane</location>
        <topology evidence="1">Multi-pass membrane protein</topology>
    </subcellularLocation>
</comment>
<evidence type="ECO:0000256" key="3">
    <source>
        <dbReference type="ARBA" id="ARBA00022475"/>
    </source>
</evidence>
<dbReference type="EMBL" id="BCMG01000013">
    <property type="protein sequence ID" value="GAX02199.1"/>
    <property type="molecule type" value="Genomic_DNA"/>
</dbReference>
<keyword evidence="10" id="KW-1185">Reference proteome</keyword>
<feature type="domain" description="Membrane transport protein MMPL" evidence="8">
    <location>
        <begin position="52"/>
        <end position="353"/>
    </location>
</feature>
<feature type="transmembrane region" description="Helical" evidence="7">
    <location>
        <begin position="233"/>
        <end position="252"/>
    </location>
</feature>
<feature type="transmembrane region" description="Helical" evidence="7">
    <location>
        <begin position="857"/>
        <end position="878"/>
    </location>
</feature>
<dbReference type="SUPFAM" id="SSF82866">
    <property type="entry name" value="Multidrug efflux transporter AcrB transmembrane domain"/>
    <property type="match status" value="2"/>
</dbReference>
<accession>A0A1Z5IKJ5</accession>
<evidence type="ECO:0000259" key="8">
    <source>
        <dbReference type="Pfam" id="PF03176"/>
    </source>
</evidence>
<dbReference type="Gene3D" id="1.20.1640.10">
    <property type="entry name" value="Multidrug efflux transporter AcrB transmembrane domain"/>
    <property type="match status" value="2"/>
</dbReference>
<evidence type="ECO:0000313" key="9">
    <source>
        <dbReference type="EMBL" id="GAX02199.1"/>
    </source>
</evidence>
<feature type="transmembrane region" description="Helical" evidence="7">
    <location>
        <begin position="357"/>
        <end position="378"/>
    </location>
</feature>
<feature type="transmembrane region" description="Helical" evidence="7">
    <location>
        <begin position="305"/>
        <end position="330"/>
    </location>
</feature>
<proteinExistence type="inferred from homology"/>
<dbReference type="InterPro" id="IPR004869">
    <property type="entry name" value="MMPL_dom"/>
</dbReference>
<dbReference type="OrthoDB" id="9782006at2"/>
<keyword evidence="6 7" id="KW-0472">Membrane</keyword>
<feature type="transmembrane region" description="Helical" evidence="7">
    <location>
        <begin position="899"/>
        <end position="918"/>
    </location>
</feature>
<comment type="similarity">
    <text evidence="2">Belongs to the resistance-nodulation-cell division (RND) (TC 2.A.6) family. MmpL subfamily.</text>
</comment>
<dbReference type="GO" id="GO:0005886">
    <property type="term" value="C:plasma membrane"/>
    <property type="evidence" value="ECO:0007669"/>
    <property type="project" value="UniProtKB-SubCell"/>
</dbReference>
<evidence type="ECO:0000256" key="4">
    <source>
        <dbReference type="ARBA" id="ARBA00022692"/>
    </source>
</evidence>
<dbReference type="AlphaFoldDB" id="A0A1Z5IKJ5"/>
<dbReference type="PANTHER" id="PTHR33406:SF6">
    <property type="entry name" value="MEMBRANE PROTEIN YDGH-RELATED"/>
    <property type="match status" value="1"/>
</dbReference>
<dbReference type="InterPro" id="IPR050545">
    <property type="entry name" value="Mycobact_MmpL"/>
</dbReference>
<dbReference type="PANTHER" id="PTHR33406">
    <property type="entry name" value="MEMBRANE PROTEIN MJ1562-RELATED"/>
    <property type="match status" value="1"/>
</dbReference>
<feature type="transmembrane region" description="Helical" evidence="7">
    <location>
        <begin position="179"/>
        <end position="198"/>
    </location>
</feature>
<gene>
    <name evidence="9" type="ORF">IWT126_02264</name>
</gene>
<evidence type="ECO:0000256" key="5">
    <source>
        <dbReference type="ARBA" id="ARBA00022989"/>
    </source>
</evidence>
<feature type="transmembrane region" description="Helical" evidence="7">
    <location>
        <begin position="795"/>
        <end position="813"/>
    </location>
</feature>
<name>A0A1Z5IKJ5_9LACO</name>
<comment type="caution">
    <text evidence="9">The sequence shown here is derived from an EMBL/GenBank/DDBJ whole genome shotgun (WGS) entry which is preliminary data.</text>
</comment>